<evidence type="ECO:0000256" key="1">
    <source>
        <dbReference type="SAM" id="Phobius"/>
    </source>
</evidence>
<proteinExistence type="predicted"/>
<name>A0A1N7IZN2_9GAMM</name>
<dbReference type="EMBL" id="FTOE01000001">
    <property type="protein sequence ID" value="SIS42563.1"/>
    <property type="molecule type" value="Genomic_DNA"/>
</dbReference>
<keyword evidence="1" id="KW-0472">Membrane</keyword>
<feature type="transmembrane region" description="Helical" evidence="1">
    <location>
        <begin position="34"/>
        <end position="54"/>
    </location>
</feature>
<reference evidence="3" key="1">
    <citation type="submission" date="2017-01" db="EMBL/GenBank/DDBJ databases">
        <authorList>
            <person name="Varghese N."/>
            <person name="Submissions S."/>
        </authorList>
    </citation>
    <scope>NUCLEOTIDE SEQUENCE [LARGE SCALE GENOMIC DNA]</scope>
    <source>
        <strain evidence="3">DSM 22306</strain>
    </source>
</reference>
<dbReference type="AlphaFoldDB" id="A0A1N7IZN2"/>
<dbReference type="RefSeq" id="WP_054342591.1">
    <property type="nucleotide sequence ID" value="NZ_FTOE01000001.1"/>
</dbReference>
<feature type="transmembrane region" description="Helical" evidence="1">
    <location>
        <begin position="61"/>
        <end position="79"/>
    </location>
</feature>
<gene>
    <name evidence="2" type="ORF">SAMN05421760_101391</name>
</gene>
<sequence length="178" mass="19546">MNHKKDWVLFISGFVLIILPLIFVVTYTEHFVSVQFYLRLIASLGGALIGASLPGFLNIRVLGVEAGGALAILVLFYLFNPPAALKEGLYPESVVSDFPGGIYQIEKSDAIYQVSTPISDSDSREICVFKCPEQILNKNEVSFIAPDSKDAESLLKLKNEAYLGQCSENITLCPESTH</sequence>
<dbReference type="Proteomes" id="UP000185999">
    <property type="component" value="Unassembled WGS sequence"/>
</dbReference>
<evidence type="ECO:0000313" key="3">
    <source>
        <dbReference type="Proteomes" id="UP000185999"/>
    </source>
</evidence>
<dbReference type="STRING" id="619304.SAMN05421760_101391"/>
<keyword evidence="3" id="KW-1185">Reference proteome</keyword>
<keyword evidence="1" id="KW-0812">Transmembrane</keyword>
<evidence type="ECO:0000313" key="2">
    <source>
        <dbReference type="EMBL" id="SIS42563.1"/>
    </source>
</evidence>
<organism evidence="2 3">
    <name type="scientific">Neptunomonas antarctica</name>
    <dbReference type="NCBI Taxonomy" id="619304"/>
    <lineage>
        <taxon>Bacteria</taxon>
        <taxon>Pseudomonadati</taxon>
        <taxon>Pseudomonadota</taxon>
        <taxon>Gammaproteobacteria</taxon>
        <taxon>Oceanospirillales</taxon>
        <taxon>Oceanospirillaceae</taxon>
        <taxon>Neptunomonas</taxon>
    </lineage>
</organism>
<feature type="transmembrane region" description="Helical" evidence="1">
    <location>
        <begin position="7"/>
        <end position="28"/>
    </location>
</feature>
<protein>
    <submittedName>
        <fullName evidence="2">Uncharacterized protein</fullName>
    </submittedName>
</protein>
<accession>A0A1N7IZN2</accession>
<keyword evidence="1" id="KW-1133">Transmembrane helix</keyword>